<dbReference type="InterPro" id="IPR050375">
    <property type="entry name" value="MFS_TsgA-like"/>
</dbReference>
<evidence type="ECO:0000256" key="1">
    <source>
        <dbReference type="ARBA" id="ARBA00004429"/>
    </source>
</evidence>
<feature type="transmembrane region" description="Helical" evidence="6">
    <location>
        <begin position="352"/>
        <end position="371"/>
    </location>
</feature>
<feature type="transmembrane region" description="Helical" evidence="6">
    <location>
        <begin position="12"/>
        <end position="31"/>
    </location>
</feature>
<dbReference type="GO" id="GO:0022857">
    <property type="term" value="F:transmembrane transporter activity"/>
    <property type="evidence" value="ECO:0007669"/>
    <property type="project" value="InterPro"/>
</dbReference>
<name>A0A364Y0T1_9BACT</name>
<feature type="transmembrane region" description="Helical" evidence="6">
    <location>
        <begin position="203"/>
        <end position="222"/>
    </location>
</feature>
<keyword evidence="2" id="KW-1003">Cell membrane</keyword>
<feature type="transmembrane region" description="Helical" evidence="6">
    <location>
        <begin position="95"/>
        <end position="118"/>
    </location>
</feature>
<feature type="domain" description="Major facilitator superfamily (MFS) profile" evidence="7">
    <location>
        <begin position="3"/>
        <end position="379"/>
    </location>
</feature>
<feature type="transmembrane region" description="Helical" evidence="6">
    <location>
        <begin position="295"/>
        <end position="316"/>
    </location>
</feature>
<protein>
    <submittedName>
        <fullName evidence="8">MFS transporter</fullName>
    </submittedName>
</protein>
<dbReference type="PROSITE" id="PS50850">
    <property type="entry name" value="MFS"/>
    <property type="match status" value="1"/>
</dbReference>
<dbReference type="InterPro" id="IPR036259">
    <property type="entry name" value="MFS_trans_sf"/>
</dbReference>
<dbReference type="GO" id="GO:0005886">
    <property type="term" value="C:plasma membrane"/>
    <property type="evidence" value="ECO:0007669"/>
    <property type="project" value="UniProtKB-SubCell"/>
</dbReference>
<evidence type="ECO:0000313" key="8">
    <source>
        <dbReference type="EMBL" id="RAW00191.1"/>
    </source>
</evidence>
<dbReference type="InterPro" id="IPR020846">
    <property type="entry name" value="MFS_dom"/>
</dbReference>
<feature type="transmembrane region" description="Helical" evidence="6">
    <location>
        <begin position="163"/>
        <end position="182"/>
    </location>
</feature>
<keyword evidence="3 6" id="KW-0812">Transmembrane</keyword>
<dbReference type="OrthoDB" id="3225787at2"/>
<keyword evidence="9" id="KW-1185">Reference proteome</keyword>
<keyword evidence="4 6" id="KW-1133">Transmembrane helix</keyword>
<feature type="transmembrane region" description="Helical" evidence="6">
    <location>
        <begin position="328"/>
        <end position="346"/>
    </location>
</feature>
<evidence type="ECO:0000256" key="4">
    <source>
        <dbReference type="ARBA" id="ARBA00022989"/>
    </source>
</evidence>
<dbReference type="Pfam" id="PF07690">
    <property type="entry name" value="MFS_1"/>
    <property type="match status" value="1"/>
</dbReference>
<dbReference type="AlphaFoldDB" id="A0A364Y0T1"/>
<feature type="transmembrane region" description="Helical" evidence="6">
    <location>
        <begin position="72"/>
        <end position="89"/>
    </location>
</feature>
<feature type="transmembrane region" description="Helical" evidence="6">
    <location>
        <begin position="139"/>
        <end position="157"/>
    </location>
</feature>
<dbReference type="Proteomes" id="UP000251889">
    <property type="component" value="Unassembled WGS sequence"/>
</dbReference>
<dbReference type="InterPro" id="IPR011701">
    <property type="entry name" value="MFS"/>
</dbReference>
<gene>
    <name evidence="8" type="ORF">DQQ10_16735</name>
</gene>
<sequence length="379" mass="41374">MKISVSKLLPVLISYFVMGFVDIVGVSTGYAKRDFGLSPVMTQVLPSMVFIWFFILSLPCSIMQSRFGKKRILTAGIMLTALGMFLPFIHYSYPLLLLSFVFIGVGNTIIQVSSNPLLRDVTDPDKFSSFISLSQFIKAISSLLGPILVTVAVTSWGDWKNILLVYGFVSVLTALWLALTSIEETKPREAATFMNSLRLLKNPLITTMVLAIFALVGIDVGLNTNIQYLLSSKFNMDLEAASLGISVYFFSLMASRFIGAIILSRIDNLKFFVATSLLTIVFLGLLVVASSPTIAFIFIGLTGLVSGNLFALIFSLTIQKLPDKSNEISGLMIMAVVGGAIVPPLIGYSQNFVSAATSLLILVLCAGYIYVSSMIYKRF</sequence>
<evidence type="ECO:0000313" key="9">
    <source>
        <dbReference type="Proteomes" id="UP000251889"/>
    </source>
</evidence>
<reference evidence="8 9" key="1">
    <citation type="submission" date="2018-06" db="EMBL/GenBank/DDBJ databases">
        <title>Chryseolinea flavus sp. nov., a member of the phylum Bacteroidetes isolated from soil.</title>
        <authorList>
            <person name="Li Y."/>
            <person name="Wang J."/>
        </authorList>
    </citation>
    <scope>NUCLEOTIDE SEQUENCE [LARGE SCALE GENOMIC DNA]</scope>
    <source>
        <strain evidence="8 9">SDU1-6</strain>
    </source>
</reference>
<feature type="transmembrane region" description="Helical" evidence="6">
    <location>
        <begin position="43"/>
        <end position="60"/>
    </location>
</feature>
<accession>A0A364Y0T1</accession>
<organism evidence="8 9">
    <name type="scientific">Pseudochryseolinea flava</name>
    <dbReference type="NCBI Taxonomy" id="2059302"/>
    <lineage>
        <taxon>Bacteria</taxon>
        <taxon>Pseudomonadati</taxon>
        <taxon>Bacteroidota</taxon>
        <taxon>Cytophagia</taxon>
        <taxon>Cytophagales</taxon>
        <taxon>Fulvivirgaceae</taxon>
        <taxon>Pseudochryseolinea</taxon>
    </lineage>
</organism>
<evidence type="ECO:0000256" key="6">
    <source>
        <dbReference type="SAM" id="Phobius"/>
    </source>
</evidence>
<dbReference type="PANTHER" id="PTHR43702:SF3">
    <property type="entry name" value="PROTEIN TSGA"/>
    <property type="match status" value="1"/>
</dbReference>
<dbReference type="SUPFAM" id="SSF103473">
    <property type="entry name" value="MFS general substrate transporter"/>
    <property type="match status" value="1"/>
</dbReference>
<dbReference type="RefSeq" id="WP_112748029.1">
    <property type="nucleotide sequence ID" value="NZ_QMFY01000008.1"/>
</dbReference>
<evidence type="ECO:0000259" key="7">
    <source>
        <dbReference type="PROSITE" id="PS50850"/>
    </source>
</evidence>
<feature type="transmembrane region" description="Helical" evidence="6">
    <location>
        <begin position="242"/>
        <end position="264"/>
    </location>
</feature>
<dbReference type="Gene3D" id="1.20.1250.20">
    <property type="entry name" value="MFS general substrate transporter like domains"/>
    <property type="match status" value="2"/>
</dbReference>
<comment type="caution">
    <text evidence="8">The sequence shown here is derived from an EMBL/GenBank/DDBJ whole genome shotgun (WGS) entry which is preliminary data.</text>
</comment>
<dbReference type="PANTHER" id="PTHR43702">
    <property type="entry name" value="L-FUCOSE-PROTON SYMPORTER"/>
    <property type="match status" value="1"/>
</dbReference>
<comment type="subcellular location">
    <subcellularLocation>
        <location evidence="1">Cell inner membrane</location>
        <topology evidence="1">Multi-pass membrane protein</topology>
    </subcellularLocation>
</comment>
<evidence type="ECO:0000256" key="3">
    <source>
        <dbReference type="ARBA" id="ARBA00022692"/>
    </source>
</evidence>
<proteinExistence type="predicted"/>
<evidence type="ECO:0000256" key="2">
    <source>
        <dbReference type="ARBA" id="ARBA00022475"/>
    </source>
</evidence>
<feature type="transmembrane region" description="Helical" evidence="6">
    <location>
        <begin position="271"/>
        <end position="289"/>
    </location>
</feature>
<keyword evidence="5 6" id="KW-0472">Membrane</keyword>
<evidence type="ECO:0000256" key="5">
    <source>
        <dbReference type="ARBA" id="ARBA00023136"/>
    </source>
</evidence>
<dbReference type="EMBL" id="QMFY01000008">
    <property type="protein sequence ID" value="RAW00191.1"/>
    <property type="molecule type" value="Genomic_DNA"/>
</dbReference>